<proteinExistence type="predicted"/>
<protein>
    <submittedName>
        <fullName evidence="1">Uncharacterized protein</fullName>
    </submittedName>
</protein>
<sequence>MDSSSSSPPSKPPRSLLSLPADIRIIIYSYALTWPNLSDAFALTQKAQGIALKDYEHLSSPLCTIPRTPVRTTTPTILLLNRQITAEALDVLYRTPLVIPKPPPYSHVASRYYDIFEFVPETLLQSVWRVELVLDAAADADAALRWDGGRKFWRAWASCLASLLLETWIAKGHSLRSLVIRLNEPQGAGLGGHAQYPRGSMLLLLRYGISALGPIVKVEGVRGEVLEYLTGRNGSGILE</sequence>
<evidence type="ECO:0000313" key="1">
    <source>
        <dbReference type="EMBL" id="OCK88109.1"/>
    </source>
</evidence>
<reference evidence="1 2" key="1">
    <citation type="journal article" date="2016" name="Nat. Commun.">
        <title>Ectomycorrhizal ecology is imprinted in the genome of the dominant symbiotic fungus Cenococcum geophilum.</title>
        <authorList>
            <consortium name="DOE Joint Genome Institute"/>
            <person name="Peter M."/>
            <person name="Kohler A."/>
            <person name="Ohm R.A."/>
            <person name="Kuo A."/>
            <person name="Krutzmann J."/>
            <person name="Morin E."/>
            <person name="Arend M."/>
            <person name="Barry K.W."/>
            <person name="Binder M."/>
            <person name="Choi C."/>
            <person name="Clum A."/>
            <person name="Copeland A."/>
            <person name="Grisel N."/>
            <person name="Haridas S."/>
            <person name="Kipfer T."/>
            <person name="LaButti K."/>
            <person name="Lindquist E."/>
            <person name="Lipzen A."/>
            <person name="Maire R."/>
            <person name="Meier B."/>
            <person name="Mihaltcheva S."/>
            <person name="Molinier V."/>
            <person name="Murat C."/>
            <person name="Poggeler S."/>
            <person name="Quandt C.A."/>
            <person name="Sperisen C."/>
            <person name="Tritt A."/>
            <person name="Tisserant E."/>
            <person name="Crous P.W."/>
            <person name="Henrissat B."/>
            <person name="Nehls U."/>
            <person name="Egli S."/>
            <person name="Spatafora J.W."/>
            <person name="Grigoriev I.V."/>
            <person name="Martin F.M."/>
        </authorList>
    </citation>
    <scope>NUCLEOTIDE SEQUENCE [LARGE SCALE GENOMIC DNA]</scope>
    <source>
        <strain evidence="1 2">1.58</strain>
    </source>
</reference>
<accession>A0ACC8EPG6</accession>
<name>A0ACC8EPG6_9PEZI</name>
<gene>
    <name evidence="1" type="ORF">K441DRAFT_329563</name>
</gene>
<organism evidence="1 2">
    <name type="scientific">Cenococcum geophilum 1.58</name>
    <dbReference type="NCBI Taxonomy" id="794803"/>
    <lineage>
        <taxon>Eukaryota</taxon>
        <taxon>Fungi</taxon>
        <taxon>Dikarya</taxon>
        <taxon>Ascomycota</taxon>
        <taxon>Pezizomycotina</taxon>
        <taxon>Dothideomycetes</taxon>
        <taxon>Pleosporomycetidae</taxon>
        <taxon>Gloniales</taxon>
        <taxon>Gloniaceae</taxon>
        <taxon>Cenococcum</taxon>
    </lineage>
</organism>
<dbReference type="EMBL" id="KV748249">
    <property type="protein sequence ID" value="OCK88109.1"/>
    <property type="molecule type" value="Genomic_DNA"/>
</dbReference>
<dbReference type="Proteomes" id="UP000250078">
    <property type="component" value="Unassembled WGS sequence"/>
</dbReference>
<keyword evidence="2" id="KW-1185">Reference proteome</keyword>
<evidence type="ECO:0000313" key="2">
    <source>
        <dbReference type="Proteomes" id="UP000250078"/>
    </source>
</evidence>